<dbReference type="Gene3D" id="3.40.366.10">
    <property type="entry name" value="Malonyl-Coenzyme A Acyl Carrier Protein, domain 2"/>
    <property type="match status" value="2"/>
</dbReference>
<evidence type="ECO:0000256" key="2">
    <source>
        <dbReference type="ARBA" id="ARBA00022450"/>
    </source>
</evidence>
<dbReference type="InterPro" id="IPR020841">
    <property type="entry name" value="PKS_Beta-ketoAc_synthase_dom"/>
</dbReference>
<evidence type="ECO:0000256" key="7">
    <source>
        <dbReference type="ARBA" id="ARBA00023315"/>
    </source>
</evidence>
<dbReference type="Pfam" id="PF16197">
    <property type="entry name" value="KAsynt_C_assoc"/>
    <property type="match status" value="2"/>
</dbReference>
<dbReference type="CDD" id="cd00833">
    <property type="entry name" value="PKS"/>
    <property type="match status" value="2"/>
</dbReference>
<sequence>MSESSAAAVTDALRDSLREVQRLRRKNHDLTAAASEPLAIVGMSCRYPGGVRSPEDLWDLVARGGDAVTEFPVDRGWRLTELFDPDPSHPGTSYCDRGGFLHDAAGFDAGFFGIGPREALAMDPQQRLLLEASWEALERAGLVPGTLRGSRTGVFAGVMYHDYGPPLEHTAGAVDGHRLTGTTASVLSGRVAYTLGLEGPAVTVDTACSSSMVAMHLAAQSLRGGESSLALAAGVTVMATPGTFVEFSRQRALSPDGRCKSFAEAADGTGWSEGVGVLVLERLSDARRHGHRVLALLRSTAVNQDGASSGLTAPNGPSQERVIRAALASAGLSPADVHALEAHGTGTRLGDPIEAQAVLATYGQNREHPLLLGSLKSNIGHSQAAAGVGGVIKMVMALQHDQLPRTLHVDRPTPLVDWDSGAVRLLTEPAPWPDTRGPRRAAVSSFGISGTNAHAIIEQAPPAERAGPAPATAPLTLTSVPLVVSGRTPEALRAQSGRLSTALTDDADLTAFGASLALARTAFEHRAVLLGRSARELRAGLTALARDEPDSTATRATAGPRKVVFVFPGQGPQWAGMAVDLLSTSPVFAQAMADCERALAPHVDFALIDVVRSGEFDRTEVLQPVLFAVMVSLAALWKSVGVVPDAVIGHSQGEMAAAVVAGALSLEDAARAVALRSKAIAEGLSGRGGMLSVNLPLDEVRSRLEGWERVSVAALNGPTSTVVAGDLPALARLESALSEEGVWSRRVPIDYPSHSAHVETIRERVAELLAPVRPTATATAFMSTVTGDWIDPAELTGEYWYRNLRTPIQFEPATRALLAAGFDTFVECSPHPVLLVGIQETVDNAGAGAAVQGTLRRERNESDSFLGSLSALHAHGVAVDWATVFAGAGHGPVDLPTYAFQHRPYWLPSGGAADVRTAGMTAVDHPLLGAAVRLADQGDTVFTGVLSAGAHPWLAEPAGVEAALLELVVHTAAEAGFGRVDVLRQEAPPRLPGSGVLRVQVRVGADGAIDVFSQPDEETPWTRNATASAGVAPPDTGAGLTRWPPADAEAVSPPDGSSPLLERVWRAGEEVFAEAGPEQGSETEPYGLHPELLAAALSLVAAGDETPAQWHGVRLHAAGAASVRVHLLPLGEHTYALRITDGTGRPVYTVESVTLAAVDTARARHHAPLHRLEWTVTRLPVAEAGRWALDGADAHGLRAVHTGIERLPEADGQAEVVLAAFGPGHEEPGHEEPGQEEPGHEEPGHQEEDVAARAQEATSRALNLLQTWLAEEHPAGARLVFLTRRAVYGGTELRDTAQAAVWGLVRTAQTEHPDQFLLVDLDGTEASLRALPGALASGEPQIVLTDGNARVPRLVATPAVDGTPQALTGTALITGGTGALGSLVARHLVAEHGVRHLLLTGRRGEAAEGAAGLRTELESMGAEVTIAACDAADRGALAALLASLPADRPLTAVVHAAGIVDDAVITSMTDDQVARVYRPKVRAAINLHELARGAELKVFALFSSYSGLVGNAGQGAYAAANAFLDALAQTRRAQGLPGVSMAWGLWAGRGGVTAHLAEGDLARLARAGIDPLTADHGLALFDSALRAGHPVTAPVRLNLSALRAQAGAGTLPALLRGLVRAPARRASDTSVQRPSALAERLRERPESERPRLLLDVVRDEVLTVLGHTESGSPDLTRPFRDLGFDSLGAVELRNRLGARTGLRLPTTVVFDHPSPAALADYLLAELLGVAAESAERPTAVAAAGDPIAIVSMACRFPGGVSSPEELWRLLDEARDVLSPFPGNRGWDLDRLYDDDPDRVGTSYARTGGFLPDADRFDAAFFGISPREALGMDPQQRLVLESAWELFERAGIDPEAQRGSRCGVFMGTNGQDYGAGIAPGALDAEGYLLTGTAASVLSGRLSYTLGLEGPAVTMDTACSSALVAMDAAAKALRARECTLAVAGGVTIMSTPHAFVEFSRQRGLAPDGRCKAFAAAADGTGWSEGIGLLLLERLSDARKNGHQVLAVVRGTAVNQDGASNGLTAPNGTAQQRVIRQALADARLAPSEVDLVEAHGTGTELGDPIEAGALLATYGQDRERPLLLGSVKSNLGHTQAAAGAAGVIKAVLAMRHGVVPRTLHIDEPTGHVDWSAGAVSLVTEPTPWPSAGRPRRAGVSSFGISGTNAHIILEQAPAGTVPPPAPPTVSTPVVPWVLSARGTASLRAQAARLHSWLTDRPDHPPADVAWSLATGRSLMGHRAVLVGDSREDLMAELARLADGELTGGAGRARPQRLAMVFSGQGSQRPRMGRELYQAFPRYAVAFDAVCAEFDRHLALPLRHVVLDADDEVLDRTEYTQPALFAMETALFRLVEHWGVAPDLLLGHSIGELTAAHVAGVLSLPDACALVAARGRLIQARPAVGAMAAIQASEEEIVSGLGPGVELAAVNGPSAVVISGDAAEVDRVREHWHSAGRKTSRLRVSHAFHSAHLDGMLDEFRTVAGSVRYRAPAIPMVSNLTGKVASDEELCSPEYWVRHVRGCVRFADGVRSAEAEGITAILELGPDSIAAGMAEDSVSDPGSTAVVSALRRHRDEVSALTGALAELSVRGVPVAWSSVLAGRGAGRVDLPTYAFQRERYWPARDTAGGPVGGVATEHATDVPEPSDTEPDEVLEPPLAERLAPLTRAERAGLLLSVVRQDVATVLGHRTVAEVQPTVSFAELGMDSLAAVRLRNVLAGRAGTELPTAITFDHPSAAALAEYLDTVVLPDDRQRIDAVFHRLDDVESALPAVRADRAARSRLAARLRSLSSRLDDPGEPDEVEGVPDEELFRLIDEEFEL</sequence>
<feature type="domain" description="Ketosynthase family 3 (KS3)" evidence="11">
    <location>
        <begin position="1744"/>
        <end position="2168"/>
    </location>
</feature>
<dbReference type="Pfam" id="PF02801">
    <property type="entry name" value="Ketoacyl-synt_C"/>
    <property type="match status" value="2"/>
</dbReference>
<keyword evidence="3" id="KW-0597">Phosphoprotein</keyword>
<dbReference type="GO" id="GO:0006633">
    <property type="term" value="P:fatty acid biosynthetic process"/>
    <property type="evidence" value="ECO:0007669"/>
    <property type="project" value="InterPro"/>
</dbReference>
<keyword evidence="6" id="KW-0511">Multifunctional enzyme</keyword>
<dbReference type="InterPro" id="IPR018201">
    <property type="entry name" value="Ketoacyl_synth_AS"/>
</dbReference>
<dbReference type="InterPro" id="IPR020806">
    <property type="entry name" value="PKS_PP-bd"/>
</dbReference>
<evidence type="ECO:0000259" key="11">
    <source>
        <dbReference type="PROSITE" id="PS52004"/>
    </source>
</evidence>
<dbReference type="InterPro" id="IPR016036">
    <property type="entry name" value="Malonyl_transacylase_ACP-bd"/>
</dbReference>
<comment type="caution">
    <text evidence="12">The sequence shown here is derived from an EMBL/GenBank/DDBJ whole genome shotgun (WGS) entry which is preliminary data.</text>
</comment>
<name>A0A3L8QXR0_STRRN</name>
<dbReference type="SUPFAM" id="SSF53901">
    <property type="entry name" value="Thiolase-like"/>
    <property type="match status" value="2"/>
</dbReference>
<feature type="coiled-coil region" evidence="8">
    <location>
        <begin position="6"/>
        <end position="33"/>
    </location>
</feature>
<feature type="region of interest" description="Disordered" evidence="9">
    <location>
        <begin position="1013"/>
        <end position="1034"/>
    </location>
</feature>
<dbReference type="SMART" id="SM00827">
    <property type="entry name" value="PKS_AT"/>
    <property type="match status" value="2"/>
</dbReference>
<dbReference type="GO" id="GO:0004312">
    <property type="term" value="F:fatty acid synthase activity"/>
    <property type="evidence" value="ECO:0007669"/>
    <property type="project" value="TreeGrafter"/>
</dbReference>
<dbReference type="InterPro" id="IPR049552">
    <property type="entry name" value="PKS_DH_N"/>
</dbReference>
<feature type="compositionally biased region" description="Basic and acidic residues" evidence="9">
    <location>
        <begin position="1224"/>
        <end position="1251"/>
    </location>
</feature>
<feature type="region of interest" description="Disordered" evidence="9">
    <location>
        <begin position="1223"/>
        <end position="1256"/>
    </location>
</feature>
<dbReference type="SMART" id="SM00822">
    <property type="entry name" value="PKS_KR"/>
    <property type="match status" value="1"/>
</dbReference>
<dbReference type="InterPro" id="IPR014043">
    <property type="entry name" value="Acyl_transferase_dom"/>
</dbReference>
<dbReference type="GO" id="GO:0033068">
    <property type="term" value="P:macrolide biosynthetic process"/>
    <property type="evidence" value="ECO:0007669"/>
    <property type="project" value="UniProtKB-ARBA"/>
</dbReference>
<feature type="region of interest" description="Disordered" evidence="9">
    <location>
        <begin position="1625"/>
        <end position="1644"/>
    </location>
</feature>
<dbReference type="SMART" id="SM00825">
    <property type="entry name" value="PKS_KS"/>
    <property type="match status" value="2"/>
</dbReference>
<dbReference type="Gene3D" id="1.10.1200.10">
    <property type="entry name" value="ACP-like"/>
    <property type="match status" value="2"/>
</dbReference>
<dbReference type="InterPro" id="IPR057326">
    <property type="entry name" value="KR_dom"/>
</dbReference>
<keyword evidence="5" id="KW-0045">Antibiotic biosynthesis</keyword>
<dbReference type="InterPro" id="IPR036736">
    <property type="entry name" value="ACP-like_sf"/>
</dbReference>
<dbReference type="Gene3D" id="3.40.50.720">
    <property type="entry name" value="NAD(P)-binding Rossmann-like Domain"/>
    <property type="match status" value="1"/>
</dbReference>
<dbReference type="InterPro" id="IPR016035">
    <property type="entry name" value="Acyl_Trfase/lysoPLipase"/>
</dbReference>
<evidence type="ECO:0000256" key="9">
    <source>
        <dbReference type="SAM" id="MobiDB-lite"/>
    </source>
</evidence>
<feature type="domain" description="Carrier" evidence="10">
    <location>
        <begin position="2664"/>
        <end position="2739"/>
    </location>
</feature>
<dbReference type="Gene3D" id="3.30.70.3290">
    <property type="match status" value="2"/>
</dbReference>
<dbReference type="PROSITE" id="PS52004">
    <property type="entry name" value="KS3_2"/>
    <property type="match status" value="2"/>
</dbReference>
<dbReference type="RefSeq" id="WP_121826450.1">
    <property type="nucleotide sequence ID" value="NC_022785.1"/>
</dbReference>
<evidence type="ECO:0000256" key="6">
    <source>
        <dbReference type="ARBA" id="ARBA00023268"/>
    </source>
</evidence>
<accession>A0A3L8QXR0</accession>
<dbReference type="Pfam" id="PF00109">
    <property type="entry name" value="ketoacyl-synt"/>
    <property type="match status" value="2"/>
</dbReference>
<dbReference type="InterPro" id="IPR055123">
    <property type="entry name" value="SpnB-like_Rossmann"/>
</dbReference>
<dbReference type="PROSITE" id="PS00012">
    <property type="entry name" value="PHOSPHOPANTETHEINE"/>
    <property type="match status" value="1"/>
</dbReference>
<dbReference type="InterPro" id="IPR036291">
    <property type="entry name" value="NAD(P)-bd_dom_sf"/>
</dbReference>
<dbReference type="Pfam" id="PF21089">
    <property type="entry name" value="PKS_DH_N"/>
    <property type="match status" value="1"/>
</dbReference>
<dbReference type="SMART" id="SM01294">
    <property type="entry name" value="PKS_PP_betabranch"/>
    <property type="match status" value="2"/>
</dbReference>
<dbReference type="FunFam" id="3.40.366.10:FF:000002">
    <property type="entry name" value="Probable polyketide synthase 2"/>
    <property type="match status" value="2"/>
</dbReference>
<evidence type="ECO:0000259" key="10">
    <source>
        <dbReference type="PROSITE" id="PS50075"/>
    </source>
</evidence>
<dbReference type="SMART" id="SM00826">
    <property type="entry name" value="PKS_DH"/>
    <property type="match status" value="1"/>
</dbReference>
<dbReference type="InterPro" id="IPR014030">
    <property type="entry name" value="Ketoacyl_synth_N"/>
</dbReference>
<dbReference type="PANTHER" id="PTHR43775:SF51">
    <property type="entry name" value="INACTIVE PHENOLPHTHIOCEROL SYNTHESIS POLYKETIDE SYNTHASE TYPE I PKS1-RELATED"/>
    <property type="match status" value="1"/>
</dbReference>
<dbReference type="Pfam" id="PF22953">
    <property type="entry name" value="SpnB_Rossmann"/>
    <property type="match status" value="1"/>
</dbReference>
<dbReference type="InterPro" id="IPR006162">
    <property type="entry name" value="Ppantetheine_attach_site"/>
</dbReference>
<protein>
    <submittedName>
        <fullName evidence="12">Polyketide synthase</fullName>
    </submittedName>
</protein>
<dbReference type="SUPFAM" id="SSF52151">
    <property type="entry name" value="FabD/lysophospholipase-like"/>
    <property type="match status" value="2"/>
</dbReference>
<reference evidence="12 13" key="1">
    <citation type="journal article" date="2018" name="J. Biol. Chem.">
        <title>Discovery of the actinoplanic acid pathway in Streptomyces rapamycinicus reveals a genetically conserved synergism with rapamycin.</title>
        <authorList>
            <person name="Mrak P."/>
            <person name="Krastel P."/>
            <person name="Pivk Lukancic P."/>
            <person name="Tao J."/>
            <person name="Pistorius D."/>
            <person name="Moore C.M."/>
        </authorList>
    </citation>
    <scope>NUCLEOTIDE SEQUENCE [LARGE SCALE GENOMIC DNA]</scope>
    <source>
        <strain evidence="12 13">NRRL 5491</strain>
    </source>
</reference>
<dbReference type="Proteomes" id="UP000281594">
    <property type="component" value="Unassembled WGS sequence"/>
</dbReference>
<feature type="domain" description="Ketosynthase family 3 (KS3)" evidence="11">
    <location>
        <begin position="35"/>
        <end position="459"/>
    </location>
</feature>
<proteinExistence type="predicted"/>
<dbReference type="CDD" id="cd08956">
    <property type="entry name" value="KR_3_FAS_SDR_x"/>
    <property type="match status" value="1"/>
</dbReference>
<dbReference type="SUPFAM" id="SSF47336">
    <property type="entry name" value="ACP-like"/>
    <property type="match status" value="2"/>
</dbReference>
<dbReference type="InterPro" id="IPR042104">
    <property type="entry name" value="PKS_dehydratase_sf"/>
</dbReference>
<evidence type="ECO:0000256" key="5">
    <source>
        <dbReference type="ARBA" id="ARBA00023194"/>
    </source>
</evidence>
<evidence type="ECO:0000256" key="1">
    <source>
        <dbReference type="ARBA" id="ARBA00004792"/>
    </source>
</evidence>
<evidence type="ECO:0000256" key="3">
    <source>
        <dbReference type="ARBA" id="ARBA00022553"/>
    </source>
</evidence>
<dbReference type="InterPro" id="IPR009081">
    <property type="entry name" value="PP-bd_ACP"/>
</dbReference>
<dbReference type="SMART" id="SM00823">
    <property type="entry name" value="PKS_PP"/>
    <property type="match status" value="2"/>
</dbReference>
<keyword evidence="8" id="KW-0175">Coiled coil</keyword>
<dbReference type="FunFam" id="1.10.1200.10:FF:000007">
    <property type="entry name" value="Probable polyketide synthase pks17"/>
    <property type="match status" value="1"/>
</dbReference>
<dbReference type="Gene3D" id="3.40.47.10">
    <property type="match status" value="2"/>
</dbReference>
<dbReference type="InterPro" id="IPR013968">
    <property type="entry name" value="PKS_KR"/>
</dbReference>
<dbReference type="Pfam" id="PF00550">
    <property type="entry name" value="PP-binding"/>
    <property type="match status" value="2"/>
</dbReference>
<feature type="region of interest" description="Disordered" evidence="9">
    <location>
        <begin position="2618"/>
        <end position="2644"/>
    </location>
</feature>
<dbReference type="InterPro" id="IPR001227">
    <property type="entry name" value="Ac_transferase_dom_sf"/>
</dbReference>
<dbReference type="InterPro" id="IPR016039">
    <property type="entry name" value="Thiolase-like"/>
</dbReference>
<dbReference type="SUPFAM" id="SSF55048">
    <property type="entry name" value="Probable ACP-binding domain of malonyl-CoA ACP transacylase"/>
    <property type="match status" value="2"/>
</dbReference>
<dbReference type="Gene3D" id="3.10.129.110">
    <property type="entry name" value="Polyketide synthase dehydratase"/>
    <property type="match status" value="1"/>
</dbReference>
<organism evidence="12 13">
    <name type="scientific">Streptomyces rapamycinicus (strain ATCC 29253 / DSM 41530 / NRRL 5491 / AYB-994)</name>
    <name type="common">Streptomyces hygroscopicus (strain ATCC 29253)</name>
    <dbReference type="NCBI Taxonomy" id="1343740"/>
    <lineage>
        <taxon>Bacteria</taxon>
        <taxon>Bacillati</taxon>
        <taxon>Actinomycetota</taxon>
        <taxon>Actinomycetes</taxon>
        <taxon>Kitasatosporales</taxon>
        <taxon>Streptomycetaceae</taxon>
        <taxon>Streptomyces</taxon>
        <taxon>Streptomyces violaceusniger group</taxon>
    </lineage>
</organism>
<dbReference type="PROSITE" id="PS50075">
    <property type="entry name" value="CARRIER"/>
    <property type="match status" value="2"/>
</dbReference>
<evidence type="ECO:0000313" key="13">
    <source>
        <dbReference type="Proteomes" id="UP000281594"/>
    </source>
</evidence>
<keyword evidence="4" id="KW-0808">Transferase</keyword>
<dbReference type="Pfam" id="PF08659">
    <property type="entry name" value="KR"/>
    <property type="match status" value="1"/>
</dbReference>
<dbReference type="InterPro" id="IPR014031">
    <property type="entry name" value="Ketoacyl_synth_C"/>
</dbReference>
<dbReference type="InterPro" id="IPR032821">
    <property type="entry name" value="PKS_assoc"/>
</dbReference>
<keyword evidence="2" id="KW-0596">Phosphopantetheine</keyword>
<evidence type="ECO:0000256" key="8">
    <source>
        <dbReference type="SAM" id="Coils"/>
    </source>
</evidence>
<dbReference type="FunFam" id="3.40.47.10:FF:000019">
    <property type="entry name" value="Polyketide synthase type I"/>
    <property type="match status" value="2"/>
</dbReference>
<evidence type="ECO:0000256" key="4">
    <source>
        <dbReference type="ARBA" id="ARBA00022679"/>
    </source>
</evidence>
<dbReference type="InterPro" id="IPR050091">
    <property type="entry name" value="PKS_NRPS_Biosynth_Enz"/>
</dbReference>
<keyword evidence="7" id="KW-0012">Acyltransferase</keyword>
<comment type="pathway">
    <text evidence="1">Antibiotic biosynthesis.</text>
</comment>
<dbReference type="GO" id="GO:0004315">
    <property type="term" value="F:3-oxoacyl-[acyl-carrier-protein] synthase activity"/>
    <property type="evidence" value="ECO:0007669"/>
    <property type="project" value="InterPro"/>
</dbReference>
<dbReference type="InterPro" id="IPR020807">
    <property type="entry name" value="PKS_DH"/>
</dbReference>
<dbReference type="PANTHER" id="PTHR43775">
    <property type="entry name" value="FATTY ACID SYNTHASE"/>
    <property type="match status" value="1"/>
</dbReference>
<dbReference type="GO" id="GO:0031177">
    <property type="term" value="F:phosphopantetheine binding"/>
    <property type="evidence" value="ECO:0007669"/>
    <property type="project" value="InterPro"/>
</dbReference>
<dbReference type="Pfam" id="PF00698">
    <property type="entry name" value="Acyl_transf_1"/>
    <property type="match status" value="2"/>
</dbReference>
<dbReference type="EMBL" id="QYCY01000004">
    <property type="protein sequence ID" value="RLV71986.1"/>
    <property type="molecule type" value="Genomic_DNA"/>
</dbReference>
<dbReference type="PROSITE" id="PS00606">
    <property type="entry name" value="KS3_1"/>
    <property type="match status" value="2"/>
</dbReference>
<evidence type="ECO:0000313" key="12">
    <source>
        <dbReference type="EMBL" id="RLV71986.1"/>
    </source>
</evidence>
<gene>
    <name evidence="12" type="ORF">D3C57_145705</name>
</gene>
<feature type="domain" description="Carrier" evidence="10">
    <location>
        <begin position="1651"/>
        <end position="1726"/>
    </location>
</feature>
<dbReference type="SUPFAM" id="SSF51735">
    <property type="entry name" value="NAD(P)-binding Rossmann-fold domains"/>
    <property type="match status" value="2"/>
</dbReference>